<proteinExistence type="predicted"/>
<protein>
    <submittedName>
        <fullName evidence="1">Uncharacterized protein</fullName>
    </submittedName>
</protein>
<dbReference type="EMBL" id="FNBN01000003">
    <property type="protein sequence ID" value="SDG28334.1"/>
    <property type="molecule type" value="Genomic_DNA"/>
</dbReference>
<evidence type="ECO:0000313" key="1">
    <source>
        <dbReference type="EMBL" id="SDG28334.1"/>
    </source>
</evidence>
<dbReference type="Proteomes" id="UP000199045">
    <property type="component" value="Unassembled WGS sequence"/>
</dbReference>
<gene>
    <name evidence="1" type="ORF">SAMN04488121_1031078</name>
</gene>
<accession>A0A1G7SZX9</accession>
<dbReference type="PROSITE" id="PS51257">
    <property type="entry name" value="PROKAR_LIPOPROTEIN"/>
    <property type="match status" value="1"/>
</dbReference>
<evidence type="ECO:0000313" key="2">
    <source>
        <dbReference type="Proteomes" id="UP000199045"/>
    </source>
</evidence>
<sequence>MKYLALITIILSFSCKNKHMEKCDKSYSIQVWNINASRAFVNLYAISEDSISITFLGGVVGDTERVLYGKALSQEERLDLCDWLGSIDIDTLKTEYINKAVEDGNQKKVEIILGSKTKTIYVSNFYQKDLGELFNVINMIVKDERYKIRYQSNYTGSVLIRGK</sequence>
<organism evidence="1 2">
    <name type="scientific">Chitinophaga filiformis</name>
    <name type="common">Myxococcus filiformis</name>
    <name type="synonym">Flexibacter filiformis</name>
    <dbReference type="NCBI Taxonomy" id="104663"/>
    <lineage>
        <taxon>Bacteria</taxon>
        <taxon>Pseudomonadati</taxon>
        <taxon>Bacteroidota</taxon>
        <taxon>Chitinophagia</taxon>
        <taxon>Chitinophagales</taxon>
        <taxon>Chitinophagaceae</taxon>
        <taxon>Chitinophaga</taxon>
    </lineage>
</organism>
<name>A0A1G7SZX9_CHIFI</name>
<dbReference type="STRING" id="104663.SAMN04488121_1031078"/>
<dbReference type="RefSeq" id="WP_089834127.1">
    <property type="nucleotide sequence ID" value="NZ_FNBN01000003.1"/>
</dbReference>
<dbReference type="AlphaFoldDB" id="A0A1G7SZX9"/>
<reference evidence="1 2" key="1">
    <citation type="submission" date="2016-10" db="EMBL/GenBank/DDBJ databases">
        <authorList>
            <person name="de Groot N.N."/>
        </authorList>
    </citation>
    <scope>NUCLEOTIDE SEQUENCE [LARGE SCALE GENOMIC DNA]</scope>
    <source>
        <strain evidence="1 2">DSM 527</strain>
    </source>
</reference>